<dbReference type="OrthoDB" id="3694109at2"/>
<feature type="transmembrane region" description="Helical" evidence="2">
    <location>
        <begin position="49"/>
        <end position="73"/>
    </location>
</feature>
<organism evidence="3 4">
    <name type="scientific">Pseudoclavibacter terrae</name>
    <dbReference type="NCBI Taxonomy" id="1530195"/>
    <lineage>
        <taxon>Bacteria</taxon>
        <taxon>Bacillati</taxon>
        <taxon>Actinomycetota</taxon>
        <taxon>Actinomycetes</taxon>
        <taxon>Micrococcales</taxon>
        <taxon>Microbacteriaceae</taxon>
        <taxon>Pseudoclavibacter</taxon>
    </lineage>
</organism>
<gene>
    <name evidence="3" type="ORF">F8O03_17530</name>
</gene>
<keyword evidence="4" id="KW-1185">Reference proteome</keyword>
<evidence type="ECO:0000313" key="4">
    <source>
        <dbReference type="Proteomes" id="UP000490386"/>
    </source>
</evidence>
<feature type="region of interest" description="Disordered" evidence="1">
    <location>
        <begin position="379"/>
        <end position="447"/>
    </location>
</feature>
<dbReference type="AlphaFoldDB" id="A0A7J5AYC5"/>
<feature type="transmembrane region" description="Helical" evidence="2">
    <location>
        <begin position="128"/>
        <end position="149"/>
    </location>
</feature>
<feature type="transmembrane region" description="Helical" evidence="2">
    <location>
        <begin position="161"/>
        <end position="184"/>
    </location>
</feature>
<feature type="compositionally biased region" description="Gly residues" evidence="1">
    <location>
        <begin position="517"/>
        <end position="526"/>
    </location>
</feature>
<evidence type="ECO:0008006" key="5">
    <source>
        <dbReference type="Google" id="ProtNLM"/>
    </source>
</evidence>
<feature type="compositionally biased region" description="Low complexity" evidence="1">
    <location>
        <begin position="389"/>
        <end position="447"/>
    </location>
</feature>
<proteinExistence type="predicted"/>
<dbReference type="InterPro" id="IPR045782">
    <property type="entry name" value="TrbL_3"/>
</dbReference>
<keyword evidence="2" id="KW-0472">Membrane</keyword>
<evidence type="ECO:0000256" key="2">
    <source>
        <dbReference type="SAM" id="Phobius"/>
    </source>
</evidence>
<reference evidence="3 4" key="1">
    <citation type="submission" date="2019-09" db="EMBL/GenBank/DDBJ databases">
        <title>Phylogeny of genus Pseudoclavibacter and closely related genus.</title>
        <authorList>
            <person name="Li Y."/>
        </authorList>
    </citation>
    <scope>NUCLEOTIDE SEQUENCE [LARGE SCALE GENOMIC DNA]</scope>
    <source>
        <strain evidence="3 4">THG-MD12</strain>
    </source>
</reference>
<feature type="transmembrane region" description="Helical" evidence="2">
    <location>
        <begin position="85"/>
        <end position="108"/>
    </location>
</feature>
<accession>A0A7J5AYC5</accession>
<feature type="transmembrane region" description="Helical" evidence="2">
    <location>
        <begin position="284"/>
        <end position="308"/>
    </location>
</feature>
<feature type="compositionally biased region" description="Gly residues" evidence="1">
    <location>
        <begin position="379"/>
        <end position="388"/>
    </location>
</feature>
<dbReference type="EMBL" id="WBJX01000008">
    <property type="protein sequence ID" value="KAB1636061.1"/>
    <property type="molecule type" value="Genomic_DNA"/>
</dbReference>
<dbReference type="RefSeq" id="WP_151425032.1">
    <property type="nucleotide sequence ID" value="NZ_WBJX01000008.1"/>
</dbReference>
<protein>
    <recommendedName>
        <fullName evidence="5">Type IV secretion system protein</fullName>
    </recommendedName>
</protein>
<feature type="region of interest" description="Disordered" evidence="1">
    <location>
        <begin position="503"/>
        <end position="526"/>
    </location>
</feature>
<feature type="transmembrane region" description="Helical" evidence="2">
    <location>
        <begin position="347"/>
        <end position="368"/>
    </location>
</feature>
<feature type="transmembrane region" description="Helical" evidence="2">
    <location>
        <begin position="227"/>
        <end position="248"/>
    </location>
</feature>
<evidence type="ECO:0000256" key="1">
    <source>
        <dbReference type="SAM" id="MobiDB-lite"/>
    </source>
</evidence>
<sequence>MANAVAEAVGKTVASLGTVWVYIGTPNITDTGDQTAVGAPPISAEIGVLLGYVTWIGMVFAIISILILGMLIATRMRAGEGIAAVGKLGYIMGGVVLISAASAIVAQVVRSGGPQGAGGATYFIQSSLWWLIGAVAVLSVIVGGIRMVWEQRGEPGRDTVKSLLTLIVVAGAGTTIVGILISAADTFAVWVLNASTDCAVDDPGGTCFGENILVLLALTTNPAAGSLGPLLIIVLGLIAVLASAFQIVLMVARGGMLVVLAGIFPLAASATNTEMGKNWFRKCVAWIVALVLYKPAAAIVYAAAFRLAGTDVFQDDGTGLLAVLTGLMLMIIALFAMPALMRFVTPMVGSMAAGAGGAALAAGALAALPSGAAALGRLSTGGGGGSKGNSGQSGQNGSTTTSPPTGGKNATPSASTSAQNAGAQNAAAGGKTGAAASSGAASTGVATSGAGAATAGAGAGAGAAAGGGAAAGATAGAAGGPVGMAAGAAAGVALGKAKEAGQAAAGAVKSVGEQSTGEGGGPDGSR</sequence>
<keyword evidence="2" id="KW-1133">Transmembrane helix</keyword>
<feature type="transmembrane region" description="Helical" evidence="2">
    <location>
        <begin position="255"/>
        <end position="272"/>
    </location>
</feature>
<comment type="caution">
    <text evidence="3">The sequence shown here is derived from an EMBL/GenBank/DDBJ whole genome shotgun (WGS) entry which is preliminary data.</text>
</comment>
<name>A0A7J5AYC5_9MICO</name>
<dbReference type="Proteomes" id="UP000490386">
    <property type="component" value="Unassembled WGS sequence"/>
</dbReference>
<dbReference type="Pfam" id="PF19590">
    <property type="entry name" value="TrbL_3"/>
    <property type="match status" value="1"/>
</dbReference>
<evidence type="ECO:0000313" key="3">
    <source>
        <dbReference type="EMBL" id="KAB1636061.1"/>
    </source>
</evidence>
<feature type="transmembrane region" description="Helical" evidence="2">
    <location>
        <begin position="320"/>
        <end position="341"/>
    </location>
</feature>
<keyword evidence="2" id="KW-0812">Transmembrane</keyword>